<dbReference type="InterPro" id="IPR003769">
    <property type="entry name" value="ClpS_core"/>
</dbReference>
<dbReference type="PANTHER" id="PTHR21497:SF24">
    <property type="entry name" value="E3 UBIQUITIN-PROTEIN LIGASE UBR1"/>
    <property type="match status" value="1"/>
</dbReference>
<dbReference type="GO" id="GO:0008270">
    <property type="term" value="F:zinc ion binding"/>
    <property type="evidence" value="ECO:0007669"/>
    <property type="project" value="UniProtKB-UniRule"/>
</dbReference>
<evidence type="ECO:0000256" key="7">
    <source>
        <dbReference type="ARBA" id="ARBA00022833"/>
    </source>
</evidence>
<dbReference type="SUPFAM" id="SSF46785">
    <property type="entry name" value="Winged helix' DNA-binding domain"/>
    <property type="match status" value="1"/>
</dbReference>
<dbReference type="GO" id="GO:0071596">
    <property type="term" value="P:ubiquitin-dependent protein catabolic process via the N-end rule pathway"/>
    <property type="evidence" value="ECO:0007669"/>
    <property type="project" value="UniProtKB-UniRule"/>
</dbReference>
<feature type="zinc finger region" description="UBR-type" evidence="9">
    <location>
        <begin position="106"/>
        <end position="177"/>
    </location>
</feature>
<dbReference type="Gene3D" id="1.10.10.2670">
    <property type="entry name" value="E3 ubiquitin-protein ligase"/>
    <property type="match status" value="1"/>
</dbReference>
<evidence type="ECO:0000313" key="13">
    <source>
        <dbReference type="EMBL" id="CAD7277362.1"/>
    </source>
</evidence>
<feature type="domain" description="UBR-type" evidence="12">
    <location>
        <begin position="106"/>
        <end position="177"/>
    </location>
</feature>
<keyword evidence="6 10" id="KW-0833">Ubl conjugation pathway</keyword>
<dbReference type="InterPro" id="IPR014719">
    <property type="entry name" value="Ribosomal_bL12_C/ClpS-like"/>
</dbReference>
<dbReference type="Pfam" id="PF22960">
    <property type="entry name" value="WHD_UBR1"/>
    <property type="match status" value="1"/>
</dbReference>
<sequence length="1921" mass="217584">MEVDVNDDIGIARFVELFERPDLLPQLLQEQEATHGLKDPYLARLWSYFAPALVETVSNTGYFNKAFEVANVATHVHEPLENFMFCGRDYSQMLELLTSLDDVPSNLCGRVFKSGEPTYSCRDCWMDRTCVLCINCFQHSEHRNHRYKMCSSEGGGFCDCGDPEAWKSNPSCSVHASTDDKQRDGSEILARLPDKIHSRVDRVMRSCLDYCVNVLTKSPLPRNLELSPDDQKMTDPFCFAELSEKYATIVYNDETHSYNSVTYTFVRAIDVSAKVATEYATLVDQEGRGVVYIDNFKECNAVKAKIQQISNNDPLRTGVVPCLPLAHEVFALRMLIWMQRLAKMSNGFRKIFADILCTKISEEDSELIVERIIRYDAKLWKAARSAWHNLIISTMLMNFERKRQFAVLFANNYCSLLDDHVDDDQVSHASIVSMSVQLFTVPSVAHYLIEEYNILARLLLAYTSSMDSPGVPATNSNQIMARSKRARVVFMDLSYLLGCPPVEWTHKLRIGFLSGYGKLAGLLDVLSGSHSVVRQMHNHVEYESDWEPAMRLQLKITPVITAMLKWCSTDPVVFVKAFRATVDKRRMARVAEEKAERKVGGRSAVVNTYDITTQSASLHHPIPRLLAGLLQLLPKFNLTWTSPELGGERLELEDYIEHPLRVKLLQAQVNAGMWRRNGLSLMKQLMYYSAVRCREEMHDRDVFMVQFAAANMEPNTFLVTLLAKYKLDQWANSSSFSVVPTADDERVHQNNAIIEEFLAFLITIVAERHTETIGRLKPGDCARKEILQLLCMGNVTHSILMKLLPEEISQDPEFEDRVREVAEFKPSATIMQKGTYALKDECWEEFNLFFHHYIREDQSKAEANFRRVAKLRGTDEFCHPPPLIPLTENFKGLANLLQCDVMIMILRGLFERTLDLKCYMFTETQLQRALFLFGFALRQEELAMQFPDDTYQFCSKARKSGLYDAFSALKDNERLGSHRALYNWIYSKFNEVELMRTKSVSATAEATFSMEKDKESAKAQKRLRKERADLMKSKILAQMQAKQKRFITENQNFYESCGPSAGESIEEPEGQVFLANSQQIAFGPHQTPPVTHTKSYKCILCQETEVLDPKNDMMVLCAFVQQSTVLSKADRSLESNISDPDYSLRIFEPALLTARLEIGSHISSCGHVLHASCWRKNVDESSRRERRRARGPSYDATKHEFLCPLCMRLSNTVLPLAAPLFKYRKLLNQVTTIGPQIPVEEWSNAMDCVTRLARNMPKSFSPEEVRKAELELNKSKSVPTRIPLRFLPESSGPYVVFNPAIDEVLMDAASDGSVSDNSDDAAAADVITFELLCASTPKKQRSATDTPNSDDDDDDPSMSDSECRTLSALRPFFRNPDTALHKEADEKFVAVMQLFLTNTYCTGFRKERGEEYAGIPVGVWASAAFTVRCVELELRDECKPLLGSFTVRQLDTVSPLVKSGALVACDGNNPRKILKMMRCVMDPLFLPYETSRLDRISVMHVDAFSVFVSLIYGQRVFLDFPHVLLKPHSTGNPGWEKWEEVWGLGGKEPVSVVIPTGDALDLCAVQFCMVLHLTQLILLHEQNSLPDVFNEEDDYYLTAQASVRKAAAMNARKSRDESGASGDGKNVGCVAGIKAFVNALMELCEEAGIEIAAPLLDSDYVASLENAFRPFLRCCAMFAHFLTDVPPSAELTEVDGDSYKELASYMGMPASLNELFEDVVSVSTYRLWLSRWLTYPKVREFIVEKKMTVGMEKQLEPFAPLRINRLIKLPQNFSELINRTSSFRCPSDPESWQFHTICLVCGKFLCSPGFCCKVELDSKHLVGAATYHTRCCGAGCGIFFVVQHVAILMLSEKNKGCNMNAPYVDKFGEPDMGLRRGNPLTLHKERYLELQKRWLTHCIPESTSSAMDNASQFLSTDWNQL</sequence>
<reference evidence="13" key="1">
    <citation type="submission" date="2020-11" db="EMBL/GenBank/DDBJ databases">
        <authorList>
            <person name="Tran Van P."/>
        </authorList>
    </citation>
    <scope>NUCLEOTIDE SEQUENCE</scope>
</reference>
<protein>
    <recommendedName>
        <fullName evidence="10">E3 ubiquitin-protein ligase</fullName>
        <ecNumber evidence="10">2.3.2.27</ecNumber>
    </recommendedName>
</protein>
<dbReference type="GO" id="GO:0005737">
    <property type="term" value="C:cytoplasm"/>
    <property type="evidence" value="ECO:0007669"/>
    <property type="project" value="TreeGrafter"/>
</dbReference>
<dbReference type="GO" id="GO:0016567">
    <property type="term" value="P:protein ubiquitination"/>
    <property type="evidence" value="ECO:0007669"/>
    <property type="project" value="UniProtKB-UniRule"/>
</dbReference>
<evidence type="ECO:0000256" key="6">
    <source>
        <dbReference type="ARBA" id="ARBA00022786"/>
    </source>
</evidence>
<dbReference type="SMART" id="SM00396">
    <property type="entry name" value="ZnF_UBR1"/>
    <property type="match status" value="1"/>
</dbReference>
<dbReference type="InterPro" id="IPR036390">
    <property type="entry name" value="WH_DNA-bd_sf"/>
</dbReference>
<evidence type="ECO:0000256" key="9">
    <source>
        <dbReference type="PROSITE-ProRule" id="PRU00508"/>
    </source>
</evidence>
<feature type="compositionally biased region" description="Acidic residues" evidence="11">
    <location>
        <begin position="1348"/>
        <end position="1357"/>
    </location>
</feature>
<comment type="catalytic activity">
    <reaction evidence="1 10">
        <text>S-ubiquitinyl-[E2 ubiquitin-conjugating enzyme]-L-cysteine + [acceptor protein]-L-lysine = [E2 ubiquitin-conjugating enzyme]-L-cysteine + N(6)-ubiquitinyl-[acceptor protein]-L-lysine.</text>
        <dbReference type="EC" id="2.3.2.27"/>
    </reaction>
</comment>
<dbReference type="InterPro" id="IPR042065">
    <property type="entry name" value="E3_ELL-like"/>
</dbReference>
<dbReference type="PROSITE" id="PS51157">
    <property type="entry name" value="ZF_UBR"/>
    <property type="match status" value="1"/>
</dbReference>
<comment type="function">
    <text evidence="10">Ubiquitin ligase protein which is a component of the N-end rule pathway. Recognizes and binds to proteins bearing specific N-terminal residues that are destabilizing according to the N-end rule, leading to their ubiquitination and subsequent degradation.</text>
</comment>
<dbReference type="InterPro" id="IPR044046">
    <property type="entry name" value="E3_ligase_UBR-like_C"/>
</dbReference>
<dbReference type="GO" id="GO:0000151">
    <property type="term" value="C:ubiquitin ligase complex"/>
    <property type="evidence" value="ECO:0007669"/>
    <property type="project" value="TreeGrafter"/>
</dbReference>
<dbReference type="Proteomes" id="UP000678499">
    <property type="component" value="Unassembled WGS sequence"/>
</dbReference>
<dbReference type="Pfam" id="PF02207">
    <property type="entry name" value="zf-UBR"/>
    <property type="match status" value="1"/>
</dbReference>
<name>A0A7R9BL64_9CRUS</name>
<evidence type="ECO:0000259" key="12">
    <source>
        <dbReference type="PROSITE" id="PS51157"/>
    </source>
</evidence>
<keyword evidence="5 10" id="KW-0863">Zinc-finger</keyword>
<dbReference type="InterPro" id="IPR039164">
    <property type="entry name" value="UBR1-like"/>
</dbReference>
<dbReference type="InterPro" id="IPR055194">
    <property type="entry name" value="UBR1-like_WH"/>
</dbReference>
<dbReference type="EC" id="2.3.2.27" evidence="10"/>
<keyword evidence="4 10" id="KW-0479">Metal-binding</keyword>
<dbReference type="UniPathway" id="UPA00143"/>
<evidence type="ECO:0000256" key="2">
    <source>
        <dbReference type="ARBA" id="ARBA00004906"/>
    </source>
</evidence>
<dbReference type="OrthoDB" id="26387at2759"/>
<accession>A0A7R9BL64</accession>
<keyword evidence="3 10" id="KW-0808">Transferase</keyword>
<dbReference type="Gene3D" id="2.10.110.30">
    <property type="match status" value="1"/>
</dbReference>
<dbReference type="Pfam" id="PF18995">
    <property type="entry name" value="PRT6_C"/>
    <property type="match status" value="1"/>
</dbReference>
<comment type="pathway">
    <text evidence="2 10">Protein modification; protein ubiquitination.</text>
</comment>
<dbReference type="SUPFAM" id="SSF54736">
    <property type="entry name" value="ClpS-like"/>
    <property type="match status" value="1"/>
</dbReference>
<dbReference type="EMBL" id="OA882921">
    <property type="protein sequence ID" value="CAD7277362.1"/>
    <property type="molecule type" value="Genomic_DNA"/>
</dbReference>
<keyword evidence="7 10" id="KW-0862">Zinc</keyword>
<feature type="region of interest" description="Disordered" evidence="11">
    <location>
        <begin position="1338"/>
        <end position="1362"/>
    </location>
</feature>
<comment type="similarity">
    <text evidence="8 10">Belongs to the E3 ubiquitin-protein ligase UBR1-like family.</text>
</comment>
<dbReference type="GO" id="GO:0061630">
    <property type="term" value="F:ubiquitin protein ligase activity"/>
    <property type="evidence" value="ECO:0007669"/>
    <property type="project" value="UniProtKB-UniRule"/>
</dbReference>
<dbReference type="FunFam" id="2.10.110.30:FF:000001">
    <property type="entry name" value="E3 ubiquitin-protein ligase UBR2 isoform 1"/>
    <property type="match status" value="1"/>
</dbReference>
<dbReference type="Pfam" id="PF02617">
    <property type="entry name" value="ClpS"/>
    <property type="match status" value="1"/>
</dbReference>
<evidence type="ECO:0000313" key="14">
    <source>
        <dbReference type="Proteomes" id="UP000678499"/>
    </source>
</evidence>
<dbReference type="EMBL" id="CAJPEX010000884">
    <property type="protein sequence ID" value="CAG0917514.1"/>
    <property type="molecule type" value="Genomic_DNA"/>
</dbReference>
<dbReference type="CDD" id="cd19672">
    <property type="entry name" value="UBR-box_UBR1_like"/>
    <property type="match status" value="1"/>
</dbReference>
<evidence type="ECO:0000256" key="8">
    <source>
        <dbReference type="ARBA" id="ARBA00046341"/>
    </source>
</evidence>
<evidence type="ECO:0000256" key="1">
    <source>
        <dbReference type="ARBA" id="ARBA00000900"/>
    </source>
</evidence>
<evidence type="ECO:0000256" key="10">
    <source>
        <dbReference type="RuleBase" id="RU366018"/>
    </source>
</evidence>
<organism evidence="13">
    <name type="scientific">Notodromas monacha</name>
    <dbReference type="NCBI Taxonomy" id="399045"/>
    <lineage>
        <taxon>Eukaryota</taxon>
        <taxon>Metazoa</taxon>
        <taxon>Ecdysozoa</taxon>
        <taxon>Arthropoda</taxon>
        <taxon>Crustacea</taxon>
        <taxon>Oligostraca</taxon>
        <taxon>Ostracoda</taxon>
        <taxon>Podocopa</taxon>
        <taxon>Podocopida</taxon>
        <taxon>Cypridocopina</taxon>
        <taxon>Cypridoidea</taxon>
        <taxon>Cyprididae</taxon>
        <taxon>Notodromas</taxon>
    </lineage>
</organism>
<dbReference type="PANTHER" id="PTHR21497">
    <property type="entry name" value="UBIQUITIN LIGASE E3 ALPHA-RELATED"/>
    <property type="match status" value="1"/>
</dbReference>
<evidence type="ECO:0000256" key="4">
    <source>
        <dbReference type="ARBA" id="ARBA00022723"/>
    </source>
</evidence>
<gene>
    <name evidence="13" type="ORF">NMOB1V02_LOCUS5097</name>
</gene>
<keyword evidence="14" id="KW-1185">Reference proteome</keyword>
<dbReference type="Gene3D" id="3.30.1390.10">
    <property type="match status" value="1"/>
</dbReference>
<dbReference type="InterPro" id="IPR003126">
    <property type="entry name" value="Znf_UBR"/>
</dbReference>
<evidence type="ECO:0000256" key="5">
    <source>
        <dbReference type="ARBA" id="ARBA00022771"/>
    </source>
</evidence>
<evidence type="ECO:0000256" key="11">
    <source>
        <dbReference type="SAM" id="MobiDB-lite"/>
    </source>
</evidence>
<evidence type="ECO:0000256" key="3">
    <source>
        <dbReference type="ARBA" id="ARBA00022679"/>
    </source>
</evidence>
<proteinExistence type="inferred from homology"/>